<gene>
    <name evidence="2" type="ORF">NDU88_007459</name>
</gene>
<evidence type="ECO:0000256" key="1">
    <source>
        <dbReference type="SAM" id="MobiDB-lite"/>
    </source>
</evidence>
<dbReference type="Proteomes" id="UP001066276">
    <property type="component" value="Chromosome 6"/>
</dbReference>
<protein>
    <submittedName>
        <fullName evidence="2">Uncharacterized protein</fullName>
    </submittedName>
</protein>
<proteinExistence type="predicted"/>
<evidence type="ECO:0000313" key="3">
    <source>
        <dbReference type="Proteomes" id="UP001066276"/>
    </source>
</evidence>
<name>A0AAV7QPY2_PLEWA</name>
<sequence length="108" mass="11224">MGAGQAPMEQGARGWRPHPSGARQPEQGLLMEAGPSEQEGAVAAGRDLKLVSLVGTRQHRKVEWSGSEDGDPGGLVTGSAPWEEEKAGPVRLAGLNLCTLAGQCGPRQ</sequence>
<accession>A0AAV7QPY2</accession>
<keyword evidence="3" id="KW-1185">Reference proteome</keyword>
<feature type="region of interest" description="Disordered" evidence="1">
    <location>
        <begin position="1"/>
        <end position="43"/>
    </location>
</feature>
<organism evidence="2 3">
    <name type="scientific">Pleurodeles waltl</name>
    <name type="common">Iberian ribbed newt</name>
    <dbReference type="NCBI Taxonomy" id="8319"/>
    <lineage>
        <taxon>Eukaryota</taxon>
        <taxon>Metazoa</taxon>
        <taxon>Chordata</taxon>
        <taxon>Craniata</taxon>
        <taxon>Vertebrata</taxon>
        <taxon>Euteleostomi</taxon>
        <taxon>Amphibia</taxon>
        <taxon>Batrachia</taxon>
        <taxon>Caudata</taxon>
        <taxon>Salamandroidea</taxon>
        <taxon>Salamandridae</taxon>
        <taxon>Pleurodelinae</taxon>
        <taxon>Pleurodeles</taxon>
    </lineage>
</organism>
<evidence type="ECO:0000313" key="2">
    <source>
        <dbReference type="EMBL" id="KAJ1141124.1"/>
    </source>
</evidence>
<dbReference type="AlphaFoldDB" id="A0AAV7QPY2"/>
<comment type="caution">
    <text evidence="2">The sequence shown here is derived from an EMBL/GenBank/DDBJ whole genome shotgun (WGS) entry which is preliminary data.</text>
</comment>
<dbReference type="EMBL" id="JANPWB010000010">
    <property type="protein sequence ID" value="KAJ1141124.1"/>
    <property type="molecule type" value="Genomic_DNA"/>
</dbReference>
<feature type="region of interest" description="Disordered" evidence="1">
    <location>
        <begin position="60"/>
        <end position="81"/>
    </location>
</feature>
<reference evidence="2" key="1">
    <citation type="journal article" date="2022" name="bioRxiv">
        <title>Sequencing and chromosome-scale assembly of the giantPleurodeles waltlgenome.</title>
        <authorList>
            <person name="Brown T."/>
            <person name="Elewa A."/>
            <person name="Iarovenko S."/>
            <person name="Subramanian E."/>
            <person name="Araus A.J."/>
            <person name="Petzold A."/>
            <person name="Susuki M."/>
            <person name="Suzuki K.-i.T."/>
            <person name="Hayashi T."/>
            <person name="Toyoda A."/>
            <person name="Oliveira C."/>
            <person name="Osipova E."/>
            <person name="Leigh N.D."/>
            <person name="Simon A."/>
            <person name="Yun M.H."/>
        </authorList>
    </citation>
    <scope>NUCLEOTIDE SEQUENCE</scope>
    <source>
        <strain evidence="2">20211129_DDA</strain>
        <tissue evidence="2">Liver</tissue>
    </source>
</reference>